<feature type="transmembrane region" description="Helical" evidence="5">
    <location>
        <begin position="122"/>
        <end position="139"/>
    </location>
</feature>
<dbReference type="OrthoDB" id="20414at2"/>
<dbReference type="GO" id="GO:0016020">
    <property type="term" value="C:membrane"/>
    <property type="evidence" value="ECO:0007669"/>
    <property type="project" value="UniProtKB-SubCell"/>
</dbReference>
<sequence length="306" mass="33023">MNPKLVATLLFASVCLIWGTTWMAMEIAVHSIPPITATGLRFVLAAPLLILAARKLNIPLMFPKGKNLEFALISVFYFAAPFTLMIFGEQYISSGLASIIFATMPVVVLVFAVLVHRQKVHIHQIAGLAIALFSLITIISNEMGVSANGSLIGVGALVLAVFMHATIYTSVQTRCQGIHVLTYNALPCLVAAVLLLIVGAFVEQPDFSTFTSTSWLSVIYLGVVAGIGGIMAYFQLNKVASPFQASICFLVFPVIALGLDSVVNGRTISHESLIMMVILTAGVLLCKLPIELIRKRFTRTAVNIEK</sequence>
<keyword evidence="4 5" id="KW-0472">Membrane</keyword>
<organism evidence="7 8">
    <name type="scientific">Moritella yayanosii</name>
    <dbReference type="NCBI Taxonomy" id="69539"/>
    <lineage>
        <taxon>Bacteria</taxon>
        <taxon>Pseudomonadati</taxon>
        <taxon>Pseudomonadota</taxon>
        <taxon>Gammaproteobacteria</taxon>
        <taxon>Alteromonadales</taxon>
        <taxon>Moritellaceae</taxon>
        <taxon>Moritella</taxon>
    </lineage>
</organism>
<accession>A0A330LSP9</accession>
<feature type="transmembrane region" description="Helical" evidence="5">
    <location>
        <begin position="151"/>
        <end position="171"/>
    </location>
</feature>
<evidence type="ECO:0000256" key="3">
    <source>
        <dbReference type="ARBA" id="ARBA00022989"/>
    </source>
</evidence>
<proteinExistence type="predicted"/>
<gene>
    <name evidence="7" type="primary">pagO</name>
    <name evidence="7" type="ORF">MORIYA_2737</name>
</gene>
<feature type="transmembrane region" description="Helical" evidence="5">
    <location>
        <begin position="94"/>
        <end position="115"/>
    </location>
</feature>
<evidence type="ECO:0000256" key="1">
    <source>
        <dbReference type="ARBA" id="ARBA00004141"/>
    </source>
</evidence>
<feature type="transmembrane region" description="Helical" evidence="5">
    <location>
        <begin position="68"/>
        <end position="88"/>
    </location>
</feature>
<name>A0A330LSP9_9GAMM</name>
<feature type="domain" description="EamA" evidence="6">
    <location>
        <begin position="152"/>
        <end position="285"/>
    </location>
</feature>
<keyword evidence="2 5" id="KW-0812">Transmembrane</keyword>
<dbReference type="KEGG" id="mya:MORIYA_2737"/>
<dbReference type="EMBL" id="LS483250">
    <property type="protein sequence ID" value="SQD79206.1"/>
    <property type="molecule type" value="Genomic_DNA"/>
</dbReference>
<keyword evidence="3 5" id="KW-1133">Transmembrane helix</keyword>
<protein>
    <submittedName>
        <fullName evidence="7">Protein PagO</fullName>
    </submittedName>
</protein>
<reference evidence="8" key="1">
    <citation type="submission" date="2018-05" db="EMBL/GenBank/DDBJ databases">
        <authorList>
            <person name="Cea G.-C."/>
            <person name="William W."/>
        </authorList>
    </citation>
    <scope>NUCLEOTIDE SEQUENCE [LARGE SCALE GENOMIC DNA]</scope>
    <source>
        <strain evidence="8">DB21MT 5</strain>
    </source>
</reference>
<dbReference type="PANTHER" id="PTHR32322">
    <property type="entry name" value="INNER MEMBRANE TRANSPORTER"/>
    <property type="match status" value="1"/>
</dbReference>
<evidence type="ECO:0000256" key="4">
    <source>
        <dbReference type="ARBA" id="ARBA00023136"/>
    </source>
</evidence>
<feature type="transmembrane region" description="Helical" evidence="5">
    <location>
        <begin position="183"/>
        <end position="202"/>
    </location>
</feature>
<feature type="transmembrane region" description="Helical" evidence="5">
    <location>
        <begin position="39"/>
        <end position="56"/>
    </location>
</feature>
<evidence type="ECO:0000313" key="7">
    <source>
        <dbReference type="EMBL" id="SQD79206.1"/>
    </source>
</evidence>
<feature type="transmembrane region" description="Helical" evidence="5">
    <location>
        <begin position="246"/>
        <end position="266"/>
    </location>
</feature>
<evidence type="ECO:0000256" key="5">
    <source>
        <dbReference type="SAM" id="Phobius"/>
    </source>
</evidence>
<evidence type="ECO:0000313" key="8">
    <source>
        <dbReference type="Proteomes" id="UP000250163"/>
    </source>
</evidence>
<feature type="domain" description="EamA" evidence="6">
    <location>
        <begin position="8"/>
        <end position="139"/>
    </location>
</feature>
<dbReference type="InterPro" id="IPR050638">
    <property type="entry name" value="AA-Vitamin_Transporters"/>
</dbReference>
<dbReference type="Proteomes" id="UP000250163">
    <property type="component" value="Chromosome MORIYA"/>
</dbReference>
<dbReference type="RefSeq" id="WP_112715756.1">
    <property type="nucleotide sequence ID" value="NZ_LS483250.1"/>
</dbReference>
<comment type="subcellular location">
    <subcellularLocation>
        <location evidence="1">Membrane</location>
        <topology evidence="1">Multi-pass membrane protein</topology>
    </subcellularLocation>
</comment>
<dbReference type="SUPFAM" id="SSF103481">
    <property type="entry name" value="Multidrug resistance efflux transporter EmrE"/>
    <property type="match status" value="2"/>
</dbReference>
<keyword evidence="8" id="KW-1185">Reference proteome</keyword>
<dbReference type="Pfam" id="PF00892">
    <property type="entry name" value="EamA"/>
    <property type="match status" value="2"/>
</dbReference>
<evidence type="ECO:0000259" key="6">
    <source>
        <dbReference type="Pfam" id="PF00892"/>
    </source>
</evidence>
<dbReference type="PANTHER" id="PTHR32322:SF14">
    <property type="entry name" value="PROTEIN PAGO"/>
    <property type="match status" value="1"/>
</dbReference>
<evidence type="ECO:0000256" key="2">
    <source>
        <dbReference type="ARBA" id="ARBA00022692"/>
    </source>
</evidence>
<feature type="transmembrane region" description="Helical" evidence="5">
    <location>
        <begin position="272"/>
        <end position="290"/>
    </location>
</feature>
<dbReference type="AlphaFoldDB" id="A0A330LSP9"/>
<feature type="transmembrane region" description="Helical" evidence="5">
    <location>
        <begin position="214"/>
        <end position="234"/>
    </location>
</feature>
<dbReference type="InterPro" id="IPR000620">
    <property type="entry name" value="EamA_dom"/>
</dbReference>
<dbReference type="InterPro" id="IPR037185">
    <property type="entry name" value="EmrE-like"/>
</dbReference>